<keyword evidence="3" id="KW-1185">Reference proteome</keyword>
<organism evidence="2 3">
    <name type="scientific">Rhizorhapis suberifaciens</name>
    <name type="common">corky root of lettuce</name>
    <dbReference type="NCBI Taxonomy" id="13656"/>
    <lineage>
        <taxon>Bacteria</taxon>
        <taxon>Pseudomonadati</taxon>
        <taxon>Pseudomonadota</taxon>
        <taxon>Alphaproteobacteria</taxon>
        <taxon>Sphingomonadales</taxon>
        <taxon>Sphingomonadaceae</taxon>
        <taxon>Rhizorhapis</taxon>
    </lineage>
</organism>
<name>A0A840HRM5_9SPHN</name>
<feature type="transmembrane region" description="Helical" evidence="1">
    <location>
        <begin position="40"/>
        <end position="61"/>
    </location>
</feature>
<sequence length="73" mass="7169">MIAKDSGSVAQTRQAAGTAKAGIAVEAVHLAGSALVTGGLAVVLTAIAVPVSVGMGVTWGVRTLAKKLRGNDQ</sequence>
<dbReference type="Proteomes" id="UP000575068">
    <property type="component" value="Unassembled WGS sequence"/>
</dbReference>
<reference evidence="2 3" key="1">
    <citation type="submission" date="2020-08" db="EMBL/GenBank/DDBJ databases">
        <title>Genomic Encyclopedia of Type Strains, Phase IV (KMG-IV): sequencing the most valuable type-strain genomes for metagenomic binning, comparative biology and taxonomic classification.</title>
        <authorList>
            <person name="Goeker M."/>
        </authorList>
    </citation>
    <scope>NUCLEOTIDE SEQUENCE [LARGE SCALE GENOMIC DNA]</scope>
    <source>
        <strain evidence="2 3">DSM 7465</strain>
    </source>
</reference>
<evidence type="ECO:0000313" key="2">
    <source>
        <dbReference type="EMBL" id="MBB4640194.1"/>
    </source>
</evidence>
<dbReference type="RefSeq" id="WP_184474066.1">
    <property type="nucleotide sequence ID" value="NZ_JACHOV010000002.1"/>
</dbReference>
<accession>A0A840HRM5</accession>
<evidence type="ECO:0000256" key="1">
    <source>
        <dbReference type="SAM" id="Phobius"/>
    </source>
</evidence>
<comment type="caution">
    <text evidence="2">The sequence shown here is derived from an EMBL/GenBank/DDBJ whole genome shotgun (WGS) entry which is preliminary data.</text>
</comment>
<keyword evidence="1" id="KW-0472">Membrane</keyword>
<keyword evidence="1" id="KW-1133">Transmembrane helix</keyword>
<evidence type="ECO:0000313" key="3">
    <source>
        <dbReference type="Proteomes" id="UP000575068"/>
    </source>
</evidence>
<proteinExistence type="predicted"/>
<keyword evidence="1" id="KW-0812">Transmembrane</keyword>
<gene>
    <name evidence="2" type="ORF">HNQ99_000482</name>
</gene>
<dbReference type="EMBL" id="JACHOV010000002">
    <property type="protein sequence ID" value="MBB4640194.1"/>
    <property type="molecule type" value="Genomic_DNA"/>
</dbReference>
<dbReference type="AlphaFoldDB" id="A0A840HRM5"/>
<protein>
    <submittedName>
        <fullName evidence="2">Uncharacterized protein</fullName>
    </submittedName>
</protein>